<proteinExistence type="predicted"/>
<organism evidence="1">
    <name type="scientific">Xanthomonas citri pv. phaseoli var. fuscans</name>
    <dbReference type="NCBI Taxonomy" id="473423"/>
    <lineage>
        <taxon>Bacteria</taxon>
        <taxon>Pseudomonadati</taxon>
        <taxon>Pseudomonadota</taxon>
        <taxon>Gammaproteobacteria</taxon>
        <taxon>Lysobacterales</taxon>
        <taxon>Lysobacteraceae</taxon>
        <taxon>Xanthomonas</taxon>
    </lineage>
</organism>
<keyword evidence="1" id="KW-0614">Plasmid</keyword>
<name>A0A808FPM9_XANCI</name>
<reference evidence="1" key="1">
    <citation type="journal article" date="2017" name="BMC Genomics">
        <title>Xanthomonas adaptation to common bean is associated with horizontal transfers of genes encoding TAL effectors.</title>
        <authorList>
            <person name="Ruh M."/>
            <person name="Briand M."/>
            <person name="Bonneau S."/>
            <person name="Jacques M.A."/>
            <person name="Chen N.W.G."/>
        </authorList>
    </citation>
    <scope>NUCLEOTIDE SEQUENCE</scope>
    <source>
        <strain evidence="1">CFBP6167</strain>
    </source>
</reference>
<dbReference type="AlphaFoldDB" id="A0A808FPM9"/>
<sequence length="97" mass="10393">MRLGTGPCATPTGLFGNNNTTILITKQLIAARFRLAVGAVRRNPVGGGGRRRAGTVRSRQKTAPTAWRHILLNGHYTFQRSGKIIDLDALVAGLELG</sequence>
<geneLocation type="plasmid" evidence="1">
    <name>pG</name>
</geneLocation>
<dbReference type="EMBL" id="CP021022">
    <property type="protein sequence ID" value="ATS91241.1"/>
    <property type="molecule type" value="Genomic_DNA"/>
</dbReference>
<gene>
    <name evidence="1" type="ORF">XcfCFBP6167P_24145</name>
</gene>
<evidence type="ECO:0000313" key="1">
    <source>
        <dbReference type="EMBL" id="ATS91241.1"/>
    </source>
</evidence>
<protein>
    <submittedName>
        <fullName evidence="1">Uncharacterized protein</fullName>
    </submittedName>
</protein>
<accession>A0A808FPM9</accession>